<evidence type="ECO:0000313" key="3">
    <source>
        <dbReference type="EMBL" id="GBO23866.1"/>
    </source>
</evidence>
<feature type="region of interest" description="Disordered" evidence="1">
    <location>
        <begin position="1"/>
        <end position="20"/>
    </location>
</feature>
<comment type="caution">
    <text evidence="2">The sequence shown here is derived from an EMBL/GenBank/DDBJ whole genome shotgun (WGS) entry which is preliminary data.</text>
</comment>
<organism evidence="2 4">
    <name type="scientific">Araneus ventricosus</name>
    <name type="common">Orbweaver spider</name>
    <name type="synonym">Epeira ventricosa</name>
    <dbReference type="NCBI Taxonomy" id="182803"/>
    <lineage>
        <taxon>Eukaryota</taxon>
        <taxon>Metazoa</taxon>
        <taxon>Ecdysozoa</taxon>
        <taxon>Arthropoda</taxon>
        <taxon>Chelicerata</taxon>
        <taxon>Arachnida</taxon>
        <taxon>Araneae</taxon>
        <taxon>Araneomorphae</taxon>
        <taxon>Entelegynae</taxon>
        <taxon>Araneoidea</taxon>
        <taxon>Araneidae</taxon>
        <taxon>Araneus</taxon>
    </lineage>
</organism>
<reference evidence="2 4" key="1">
    <citation type="journal article" date="2019" name="Sci. Rep.">
        <title>Orb-weaving spider Araneus ventricosus genome elucidates the spidroin gene catalogue.</title>
        <authorList>
            <person name="Kono N."/>
            <person name="Nakamura H."/>
            <person name="Ohtoshi R."/>
            <person name="Moran D.A.P."/>
            <person name="Shinohara A."/>
            <person name="Yoshida Y."/>
            <person name="Fujiwara M."/>
            <person name="Mori M."/>
            <person name="Tomita M."/>
            <person name="Arakawa K."/>
        </authorList>
    </citation>
    <scope>NUCLEOTIDE SEQUENCE [LARGE SCALE GENOMIC DNA]</scope>
</reference>
<accession>A0A4Y2VHD7</accession>
<gene>
    <name evidence="3" type="ORF">AVEN_12481_1</name>
    <name evidence="2" type="ORF">AVEN_173273_1</name>
</gene>
<keyword evidence="4" id="KW-1185">Reference proteome</keyword>
<feature type="compositionally biased region" description="Polar residues" evidence="1">
    <location>
        <begin position="92"/>
        <end position="102"/>
    </location>
</feature>
<name>A0A4Y2VHD7_ARAVE</name>
<proteinExistence type="predicted"/>
<sequence>MRRPRLSGGKVSASGRRTRGFRPDSTDICCICGSWCTPNLMSWPESPPAGVVRKFGERAPAQVSSSSYDCGSKLRGASQNSPRVASNRDVFPSQNMSGFQKN</sequence>
<evidence type="ECO:0000256" key="1">
    <source>
        <dbReference type="SAM" id="MobiDB-lite"/>
    </source>
</evidence>
<dbReference type="AlphaFoldDB" id="A0A4Y2VHD7"/>
<feature type="region of interest" description="Disordered" evidence="1">
    <location>
        <begin position="63"/>
        <end position="102"/>
    </location>
</feature>
<protein>
    <submittedName>
        <fullName evidence="2">Uncharacterized protein</fullName>
    </submittedName>
</protein>
<dbReference type="EMBL" id="BGPR01046787">
    <property type="protein sequence ID" value="GBO23734.1"/>
    <property type="molecule type" value="Genomic_DNA"/>
</dbReference>
<evidence type="ECO:0000313" key="2">
    <source>
        <dbReference type="EMBL" id="GBO23734.1"/>
    </source>
</evidence>
<dbReference type="EMBL" id="BGPR01046899">
    <property type="protein sequence ID" value="GBO23866.1"/>
    <property type="molecule type" value="Genomic_DNA"/>
</dbReference>
<dbReference type="Proteomes" id="UP000499080">
    <property type="component" value="Unassembled WGS sequence"/>
</dbReference>
<evidence type="ECO:0000313" key="4">
    <source>
        <dbReference type="Proteomes" id="UP000499080"/>
    </source>
</evidence>